<reference evidence="2" key="1">
    <citation type="submission" date="2015-06" db="UniProtKB">
        <authorList>
            <consortium name="EnsemblPlants"/>
        </authorList>
    </citation>
    <scope>IDENTIFICATION</scope>
</reference>
<dbReference type="PANTHER" id="PTHR34145:SF36">
    <property type="entry name" value="F-BOX DOMAIN-CONTAINING PROTEIN"/>
    <property type="match status" value="1"/>
</dbReference>
<accession>M8BI81</accession>
<dbReference type="Pfam" id="PF23622">
    <property type="entry name" value="LRR_At1g61320_AtMIF1"/>
    <property type="match status" value="3"/>
</dbReference>
<dbReference type="Gene3D" id="3.80.10.10">
    <property type="entry name" value="Ribonuclease Inhibitor"/>
    <property type="match status" value="1"/>
</dbReference>
<feature type="domain" description="At1g61320/AtMIF1 LRR" evidence="1">
    <location>
        <begin position="62"/>
        <end position="179"/>
    </location>
</feature>
<dbReference type="AlphaFoldDB" id="M8BI81"/>
<dbReference type="EnsemblPlants" id="EMT06453">
    <property type="protein sequence ID" value="EMT06453"/>
    <property type="gene ID" value="F775_04423"/>
</dbReference>
<sequence>MDLARKTDHILKNHSSIGFKALKLEIWNFPLFSTLCDLDRWLHIAVKPGIEELDLQIYESRAVRITGEELSCLLSCSVALEKLTLKSCDELIFLEIPSLPQRLSHLVVAHCTNLEAIKIKAPNLYSFDYSGALIPLSLGDSLQNLYIDALLGRQDVVHYPWADLLRMVPHLEDLEITSYCPVDADHVRQESVFGESSHDLRQMPGHMHRNIKDVLSIGFCSAKSMVELTCHMLENAKSLEYLTLNTSSDHEILCSNSKNGRCQPMSKDVRMEARKALFAVERYILGKVPSTVKLEVVKPCSRCNTLEI</sequence>
<feature type="domain" description="At1g61320/AtMIF1 LRR" evidence="1">
    <location>
        <begin position="182"/>
        <end position="301"/>
    </location>
</feature>
<name>M8BI81_AEGTA</name>
<dbReference type="PANTHER" id="PTHR34145">
    <property type="entry name" value="OS02G0105600 PROTEIN"/>
    <property type="match status" value="1"/>
</dbReference>
<dbReference type="InterPro" id="IPR053772">
    <property type="entry name" value="At1g61320/At1g61330-like"/>
</dbReference>
<dbReference type="InterPro" id="IPR032675">
    <property type="entry name" value="LRR_dom_sf"/>
</dbReference>
<organism evidence="2">
    <name type="scientific">Aegilops tauschii</name>
    <name type="common">Tausch's goatgrass</name>
    <name type="synonym">Aegilops squarrosa</name>
    <dbReference type="NCBI Taxonomy" id="37682"/>
    <lineage>
        <taxon>Eukaryota</taxon>
        <taxon>Viridiplantae</taxon>
        <taxon>Streptophyta</taxon>
        <taxon>Embryophyta</taxon>
        <taxon>Tracheophyta</taxon>
        <taxon>Spermatophyta</taxon>
        <taxon>Magnoliopsida</taxon>
        <taxon>Liliopsida</taxon>
        <taxon>Poales</taxon>
        <taxon>Poaceae</taxon>
        <taxon>BOP clade</taxon>
        <taxon>Pooideae</taxon>
        <taxon>Triticodae</taxon>
        <taxon>Triticeae</taxon>
        <taxon>Triticinae</taxon>
        <taxon>Aegilops</taxon>
    </lineage>
</organism>
<dbReference type="InterPro" id="IPR055357">
    <property type="entry name" value="LRR_At1g61320_AtMIF1"/>
</dbReference>
<feature type="domain" description="At1g61320/AtMIF1 LRR" evidence="1">
    <location>
        <begin position="10"/>
        <end position="59"/>
    </location>
</feature>
<evidence type="ECO:0000259" key="1">
    <source>
        <dbReference type="Pfam" id="PF23622"/>
    </source>
</evidence>
<protein>
    <recommendedName>
        <fullName evidence="1">At1g61320/AtMIF1 LRR domain-containing protein</fullName>
    </recommendedName>
</protein>
<evidence type="ECO:0000313" key="2">
    <source>
        <dbReference type="EnsemblPlants" id="EMT06453"/>
    </source>
</evidence>
<proteinExistence type="predicted"/>